<dbReference type="EMBL" id="AFNH02000212">
    <property type="protein sequence ID" value="EZG79196.1"/>
    <property type="molecule type" value="Genomic_DNA"/>
</dbReference>
<proteinExistence type="predicted"/>
<feature type="compositionally biased region" description="Basic and acidic residues" evidence="1">
    <location>
        <begin position="54"/>
        <end position="64"/>
    </location>
</feature>
<dbReference type="RefSeq" id="XP_011129111.1">
    <property type="nucleotide sequence ID" value="XM_011130809.1"/>
</dbReference>
<dbReference type="AlphaFoldDB" id="A0A023BBC3"/>
<feature type="region of interest" description="Disordered" evidence="1">
    <location>
        <begin position="39"/>
        <end position="64"/>
    </location>
</feature>
<name>A0A023BBC3_GRENI</name>
<organism evidence="2 3">
    <name type="scientific">Gregarina niphandrodes</name>
    <name type="common">Septate eugregarine</name>
    <dbReference type="NCBI Taxonomy" id="110365"/>
    <lineage>
        <taxon>Eukaryota</taxon>
        <taxon>Sar</taxon>
        <taxon>Alveolata</taxon>
        <taxon>Apicomplexa</taxon>
        <taxon>Conoidasida</taxon>
        <taxon>Gregarinasina</taxon>
        <taxon>Eugregarinorida</taxon>
        <taxon>Gregarinidae</taxon>
        <taxon>Gregarina</taxon>
    </lineage>
</organism>
<dbReference type="GO" id="GO:0005634">
    <property type="term" value="C:nucleus"/>
    <property type="evidence" value="ECO:0007669"/>
    <property type="project" value="TreeGrafter"/>
</dbReference>
<accession>A0A023BBC3</accession>
<keyword evidence="3" id="KW-1185">Reference proteome</keyword>
<comment type="caution">
    <text evidence="2">The sequence shown here is derived from an EMBL/GenBank/DDBJ whole genome shotgun (WGS) entry which is preliminary data.</text>
</comment>
<evidence type="ECO:0000313" key="3">
    <source>
        <dbReference type="Proteomes" id="UP000019763"/>
    </source>
</evidence>
<dbReference type="VEuPathDB" id="CryptoDB:GNI_028420"/>
<evidence type="ECO:0000256" key="1">
    <source>
        <dbReference type="SAM" id="MobiDB-lite"/>
    </source>
</evidence>
<reference evidence="2" key="1">
    <citation type="submission" date="2013-12" db="EMBL/GenBank/DDBJ databases">
        <authorList>
            <person name="Omoto C.K."/>
            <person name="Sibley D."/>
            <person name="Venepally P."/>
            <person name="Hadjithomas M."/>
            <person name="Karamycheva S."/>
            <person name="Brunk B."/>
            <person name="Roos D."/>
            <person name="Caler E."/>
            <person name="Lorenzi H."/>
        </authorList>
    </citation>
    <scope>NUCLEOTIDE SEQUENCE</scope>
</reference>
<dbReference type="PANTHER" id="PTHR13275:SF4">
    <property type="entry name" value="VACUOLAR PROTEIN SORTING-ASSOCIATED PROTEIN 72 HOMOLOG"/>
    <property type="match status" value="1"/>
</dbReference>
<sequence>MDLSVPEDEFWQANVWNEEDDSEWGADSEDLAEVADEFDSDFFESSSSSDEGNEGEKELLRQEEARKRKKRFDYEKITRVRQQRLANSTRTWSVLEEDGEEEEQTKGRKAKKVTQAMLLAEAQKTEQANLKLLQAHLEQNSTHRDTTTATQYKLLTSGQIRTLFSWSSERKIHSEELKKSAEQIDYERTLPPFERQLYLFSNLSKPKESSFPSIYTAPKPILTLNTGHKYMEPVTRSLYNTVDEFQRMRDIARGADYHALVTTSMGLLNKLYKASKHSVPPT</sequence>
<dbReference type="PANTHER" id="PTHR13275">
    <property type="entry name" value="YL-1 PROTEIN TRANSCRIPTION FACTOR-LIKE 1"/>
    <property type="match status" value="1"/>
</dbReference>
<dbReference type="GeneID" id="22911231"/>
<gene>
    <name evidence="2" type="ORF">GNI_028420</name>
</gene>
<dbReference type="Proteomes" id="UP000019763">
    <property type="component" value="Unassembled WGS sequence"/>
</dbReference>
<protein>
    <submittedName>
        <fullName evidence="2">Uncharacterized protein</fullName>
    </submittedName>
</protein>
<evidence type="ECO:0000313" key="2">
    <source>
        <dbReference type="EMBL" id="EZG79196.1"/>
    </source>
</evidence>